<keyword evidence="2" id="KW-1185">Reference proteome</keyword>
<dbReference type="RefSeq" id="WP_025730896.1">
    <property type="nucleotide sequence ID" value="NZ_JAAIWK010000011.1"/>
</dbReference>
<protein>
    <submittedName>
        <fullName evidence="1">Competence protein ComK</fullName>
    </submittedName>
</protein>
<comment type="caution">
    <text evidence="1">The sequence shown here is derived from an EMBL/GenBank/DDBJ whole genome shotgun (WGS) entry which is preliminary data.</text>
</comment>
<sequence>MEYRITRCSYALVSSDRPEYVTKIYDKNGIFYSKKTKLSLLDEACIRMRGCDYRGQVRAFKKLFGYNKAPVILSLPHIFAIPTKSPSVHDCQWIFLQHVSNLIEQNGRLIIVFKNKQTLELNCSPYTFFKQRSRAYELIVYLAFKMVPDPFKALKYK</sequence>
<accession>A0A6M0P9R8</accession>
<dbReference type="Pfam" id="PF06338">
    <property type="entry name" value="ComK"/>
    <property type="match status" value="1"/>
</dbReference>
<organism evidence="1 2">
    <name type="scientific">Heyndrickxia ginsengihumi</name>
    <dbReference type="NCBI Taxonomy" id="363870"/>
    <lineage>
        <taxon>Bacteria</taxon>
        <taxon>Bacillati</taxon>
        <taxon>Bacillota</taxon>
        <taxon>Bacilli</taxon>
        <taxon>Bacillales</taxon>
        <taxon>Bacillaceae</taxon>
        <taxon>Heyndrickxia</taxon>
    </lineage>
</organism>
<evidence type="ECO:0000313" key="2">
    <source>
        <dbReference type="Proteomes" id="UP000476934"/>
    </source>
</evidence>
<dbReference type="InterPro" id="IPR010461">
    <property type="entry name" value="ComK"/>
</dbReference>
<evidence type="ECO:0000313" key="1">
    <source>
        <dbReference type="EMBL" id="NEY19978.1"/>
    </source>
</evidence>
<dbReference type="AlphaFoldDB" id="A0A6M0P9R8"/>
<dbReference type="OrthoDB" id="2417337at2"/>
<proteinExistence type="predicted"/>
<name>A0A6M0P9R8_9BACI</name>
<dbReference type="GO" id="GO:0030420">
    <property type="term" value="P:establishment of competence for transformation"/>
    <property type="evidence" value="ECO:0007669"/>
    <property type="project" value="InterPro"/>
</dbReference>
<gene>
    <name evidence="1" type="ORF">G4D61_08360</name>
</gene>
<reference evidence="1 2" key="1">
    <citation type="submission" date="2020-03" db="EMBL/GenBank/DDBJ databases">
        <title>Bacillus aquiflavi sp. nov., isolated from yellow water of strong flavor Chinese baijiu in Yibin region of China.</title>
        <authorList>
            <person name="Xie J."/>
        </authorList>
    </citation>
    <scope>NUCLEOTIDE SEQUENCE [LARGE SCALE GENOMIC DNA]</scope>
    <source>
        <strain evidence="1 2">Gsoil 114</strain>
    </source>
</reference>
<dbReference type="EMBL" id="JAAIWK010000011">
    <property type="protein sequence ID" value="NEY19978.1"/>
    <property type="molecule type" value="Genomic_DNA"/>
</dbReference>
<dbReference type="Proteomes" id="UP000476934">
    <property type="component" value="Unassembled WGS sequence"/>
</dbReference>